<reference evidence="3" key="2">
    <citation type="submission" date="2023-04" db="EMBL/GenBank/DDBJ databases">
        <title>Paracnuella aquatica gen. nov., sp. nov., a member of the family Chitinophagaceae isolated from a hot spring.</title>
        <authorList>
            <person name="Wang C."/>
        </authorList>
    </citation>
    <scope>NUCLEOTIDE SEQUENCE</scope>
    <source>
        <strain evidence="3">LB-8</strain>
    </source>
</reference>
<comment type="caution">
    <text evidence="3">The sequence shown here is derived from an EMBL/GenBank/DDBJ whole genome shotgun (WGS) entry which is preliminary data.</text>
</comment>
<proteinExistence type="predicted"/>
<keyword evidence="4" id="KW-1185">Reference proteome</keyword>
<evidence type="ECO:0000313" key="3">
    <source>
        <dbReference type="EMBL" id="MCU7548166.1"/>
    </source>
</evidence>
<reference evidence="3" key="1">
    <citation type="submission" date="2022-09" db="EMBL/GenBank/DDBJ databases">
        <authorList>
            <person name="Yuan C."/>
            <person name="Ke Z."/>
        </authorList>
    </citation>
    <scope>NUCLEOTIDE SEQUENCE</scope>
    <source>
        <strain evidence="3">LB-8</strain>
    </source>
</reference>
<feature type="domain" description="Primase C-terminal 2" evidence="2">
    <location>
        <begin position="36"/>
        <end position="108"/>
    </location>
</feature>
<dbReference type="Proteomes" id="UP001155483">
    <property type="component" value="Unassembled WGS sequence"/>
</dbReference>
<dbReference type="Pfam" id="PF08707">
    <property type="entry name" value="PriCT_2"/>
    <property type="match status" value="1"/>
</dbReference>
<accession>A0A9X3B768</accession>
<organism evidence="3 4">
    <name type="scientific">Paraflavisolibacter caeni</name>
    <dbReference type="NCBI Taxonomy" id="2982496"/>
    <lineage>
        <taxon>Bacteria</taxon>
        <taxon>Pseudomonadati</taxon>
        <taxon>Bacteroidota</taxon>
        <taxon>Chitinophagia</taxon>
        <taxon>Chitinophagales</taxon>
        <taxon>Chitinophagaceae</taxon>
        <taxon>Paraflavisolibacter</taxon>
    </lineage>
</organism>
<feature type="region of interest" description="Disordered" evidence="1">
    <location>
        <begin position="118"/>
        <end position="164"/>
    </location>
</feature>
<sequence length="605" mass="69234">MERKEFDPQDWIKKEDSHQPVYQTDASEVELVISSIEAARVDITASYTHWRNIGFGLASAFGAAGREYFHRVSCFYPRYEKGECDKQYDQCLKAKGSGITLKTFFYYAQQAGIATATPPTPKVEYQRTGSEDQAMQDKVEQEQVQQELQPEPGPAEELEQGPPTLPAGIYEEVPHFLKKAVALATSNEERDILLLGSLVALSSCLPKIYGIYDGKQVFSNLFLFITARASAGKGRLVHCKQLVLPIHKHLREQARLLKKEYNLLLAEFNQNEKDSSVEKPGKPAEKMLLIPANNSTTGVFQLLHENEGRGMIFETEGDTLAQAFKSDYGNYSDGFRKAFHHETISYYRRTDREYVDIDSPCISTILTGTPKQVSTLIPSAENGLFSRFMFYYMSVQPVWKNVFSYSSDNSLDAYFGKLGQEFFQFYKQLEEQQEPIEFQLTEEQQAQFNQFFSQIQVTYISLKGVDYLATVRRLGLIAFRTSMIFSALRIMEHGTIARQLLCEDRDFQITKDIVKTLVKHASKVFSELPEEEQLPQRKDLKERFFVSLPKNFGRKVYLEAAIKLGIPDKTAQRHIAEFCKMGMLQHNGRDKYQNLVVEKMDILGR</sequence>
<dbReference type="Pfam" id="PF13148">
    <property type="entry name" value="DUF3987"/>
    <property type="match status" value="1"/>
</dbReference>
<gene>
    <name evidence="3" type="ORF">OCK74_03530</name>
</gene>
<dbReference type="GO" id="GO:0016817">
    <property type="term" value="F:hydrolase activity, acting on acid anhydrides"/>
    <property type="evidence" value="ECO:0007669"/>
    <property type="project" value="InterPro"/>
</dbReference>
<name>A0A9X3B768_9BACT</name>
<dbReference type="InterPro" id="IPR025048">
    <property type="entry name" value="DUF3987"/>
</dbReference>
<dbReference type="EMBL" id="JAOTIF010000001">
    <property type="protein sequence ID" value="MCU7548166.1"/>
    <property type="molecule type" value="Genomic_DNA"/>
</dbReference>
<evidence type="ECO:0000313" key="4">
    <source>
        <dbReference type="Proteomes" id="UP001155483"/>
    </source>
</evidence>
<dbReference type="RefSeq" id="WP_279295610.1">
    <property type="nucleotide sequence ID" value="NZ_JAOTIF010000001.1"/>
</dbReference>
<dbReference type="InterPro" id="IPR014819">
    <property type="entry name" value="PriCT_2"/>
</dbReference>
<evidence type="ECO:0000259" key="2">
    <source>
        <dbReference type="Pfam" id="PF08707"/>
    </source>
</evidence>
<dbReference type="AlphaFoldDB" id="A0A9X3B768"/>
<evidence type="ECO:0000256" key="1">
    <source>
        <dbReference type="SAM" id="MobiDB-lite"/>
    </source>
</evidence>
<protein>
    <submittedName>
        <fullName evidence="3">DUF3987 domain-containing protein</fullName>
    </submittedName>
</protein>